<dbReference type="RefSeq" id="WP_272751711.1">
    <property type="nucleotide sequence ID" value="NZ_JAQQLF010000010.1"/>
</dbReference>
<proteinExistence type="predicted"/>
<dbReference type="Pfam" id="PF07103">
    <property type="entry name" value="DUF1365"/>
    <property type="match status" value="1"/>
</dbReference>
<dbReference type="InterPro" id="IPR010775">
    <property type="entry name" value="DUF1365"/>
</dbReference>
<gene>
    <name evidence="1" type="ORF">PQU95_09205</name>
</gene>
<dbReference type="PANTHER" id="PTHR33973">
    <property type="entry name" value="OS07G0153300 PROTEIN"/>
    <property type="match status" value="1"/>
</dbReference>
<accession>A0ABT5IXU5</accession>
<evidence type="ECO:0000313" key="1">
    <source>
        <dbReference type="EMBL" id="MDC7717387.1"/>
    </source>
</evidence>
<dbReference type="EMBL" id="JAQQLF010000010">
    <property type="protein sequence ID" value="MDC7717387.1"/>
    <property type="molecule type" value="Genomic_DNA"/>
</dbReference>
<reference evidence="1 2" key="1">
    <citation type="submission" date="2023-01" db="EMBL/GenBank/DDBJ databases">
        <title>Novel species of the genus Vogesella isolated from rivers.</title>
        <authorList>
            <person name="Lu H."/>
        </authorList>
    </citation>
    <scope>NUCLEOTIDE SEQUENCE [LARGE SCALE GENOMIC DNA]</scope>
    <source>
        <strain evidence="1 2">DC21W</strain>
    </source>
</reference>
<comment type="caution">
    <text evidence="1">The sequence shown here is derived from an EMBL/GenBank/DDBJ whole genome shotgun (WGS) entry which is preliminary data.</text>
</comment>
<keyword evidence="2" id="KW-1185">Reference proteome</keyword>
<dbReference type="PANTHER" id="PTHR33973:SF4">
    <property type="entry name" value="OS07G0153300 PROTEIN"/>
    <property type="match status" value="1"/>
</dbReference>
<sequence>MSVQLYAGRVWHGRRQPARHHFAYRHSWVAVSLPDGDVPAHRLAPGVCWLRRRHGPRDGSALWPWLTQRLAAAGFHDASRIELHTLPSVLGYAFNPVSFYLVFDRAAALRAVWVEVSNTFGQHHDYCVHHPDWRPMQARDSFAAPKALHVSPFFQVEGSYRFRFARQADGRFSVRIAYSRDGDNTDFVATQQGWPQPPGAATVWQLVLGCATLTFAVWARIHWQALQLWRKRVPFFGKQGVPATPPTDSRSV</sequence>
<dbReference type="Proteomes" id="UP001219956">
    <property type="component" value="Unassembled WGS sequence"/>
</dbReference>
<organism evidence="1 2">
    <name type="scientific">Vogesella aquatica</name>
    <dbReference type="NCBI Taxonomy" id="2984206"/>
    <lineage>
        <taxon>Bacteria</taxon>
        <taxon>Pseudomonadati</taxon>
        <taxon>Pseudomonadota</taxon>
        <taxon>Betaproteobacteria</taxon>
        <taxon>Neisseriales</taxon>
        <taxon>Chromobacteriaceae</taxon>
        <taxon>Vogesella</taxon>
    </lineage>
</organism>
<evidence type="ECO:0000313" key="2">
    <source>
        <dbReference type="Proteomes" id="UP001219956"/>
    </source>
</evidence>
<name>A0ABT5IXU5_9NEIS</name>
<protein>
    <submittedName>
        <fullName evidence="1">DUF1365 domain-containing protein</fullName>
    </submittedName>
</protein>